<organism evidence="1 2">
    <name type="scientific">Candidatus Doudnabacteria bacterium CG10_big_fil_rev_8_21_14_0_10_42_18</name>
    <dbReference type="NCBI Taxonomy" id="1974552"/>
    <lineage>
        <taxon>Bacteria</taxon>
        <taxon>Candidatus Doudnaibacteriota</taxon>
    </lineage>
</organism>
<dbReference type="InterPro" id="IPR052194">
    <property type="entry name" value="MESH1"/>
</dbReference>
<dbReference type="GO" id="GO:0008893">
    <property type="term" value="F:guanosine-3',5'-bis(diphosphate) 3'-diphosphatase activity"/>
    <property type="evidence" value="ECO:0007669"/>
    <property type="project" value="TreeGrafter"/>
</dbReference>
<dbReference type="Pfam" id="PF13328">
    <property type="entry name" value="HD_4"/>
    <property type="match status" value="1"/>
</dbReference>
<evidence type="ECO:0000313" key="2">
    <source>
        <dbReference type="Proteomes" id="UP000230922"/>
    </source>
</evidence>
<dbReference type="PANTHER" id="PTHR46246:SF1">
    <property type="entry name" value="GUANOSINE-3',5'-BIS(DIPHOSPHATE) 3'-PYROPHOSPHOHYDROLASE MESH1"/>
    <property type="match status" value="1"/>
</dbReference>
<dbReference type="EMBL" id="PFAK01000024">
    <property type="protein sequence ID" value="PIR96356.1"/>
    <property type="molecule type" value="Genomic_DNA"/>
</dbReference>
<dbReference type="Gene3D" id="1.10.3210.10">
    <property type="entry name" value="Hypothetical protein af1432"/>
    <property type="match status" value="1"/>
</dbReference>
<comment type="caution">
    <text evidence="1">The sequence shown here is derived from an EMBL/GenBank/DDBJ whole genome shotgun (WGS) entry which is preliminary data.</text>
</comment>
<evidence type="ECO:0000313" key="1">
    <source>
        <dbReference type="EMBL" id="PIR96356.1"/>
    </source>
</evidence>
<proteinExistence type="predicted"/>
<accession>A0A2H0VB92</accession>
<dbReference type="AlphaFoldDB" id="A0A2H0VB92"/>
<dbReference type="PANTHER" id="PTHR46246">
    <property type="entry name" value="GUANOSINE-3',5'-BIS(DIPHOSPHATE) 3'-PYROPHOSPHOHYDROLASE MESH1"/>
    <property type="match status" value="1"/>
</dbReference>
<sequence>KSGYREDVVAAGALHDVLEDTKLTKGEIEKNFGQEVLDLVEAVTEHKNLPWKERKEDYIKRLEIATEEAKAISGADLLANRASNLSGLKKGVNPWLKFADNENPKDHAKKIFDIDQKRFEMIKQDTNIPFVPELEAVMREVEELSWKLLEQQPVQFPNLK</sequence>
<dbReference type="SUPFAM" id="SSF109604">
    <property type="entry name" value="HD-domain/PDEase-like"/>
    <property type="match status" value="1"/>
</dbReference>
<feature type="non-terminal residue" evidence="1">
    <location>
        <position position="1"/>
    </location>
</feature>
<name>A0A2H0VB92_9BACT</name>
<dbReference type="Proteomes" id="UP000230922">
    <property type="component" value="Unassembled WGS sequence"/>
</dbReference>
<protein>
    <recommendedName>
        <fullName evidence="3">HD domain-containing protein</fullName>
    </recommendedName>
</protein>
<evidence type="ECO:0008006" key="3">
    <source>
        <dbReference type="Google" id="ProtNLM"/>
    </source>
</evidence>
<gene>
    <name evidence="1" type="ORF">COT92_01525</name>
</gene>
<reference evidence="2" key="1">
    <citation type="submission" date="2017-09" db="EMBL/GenBank/DDBJ databases">
        <title>Depth-based differentiation of microbial function through sediment-hosted aquifers and enrichment of novel symbionts in the deep terrestrial subsurface.</title>
        <authorList>
            <person name="Probst A.J."/>
            <person name="Ladd B."/>
            <person name="Jarett J.K."/>
            <person name="Geller-Mcgrath D.E."/>
            <person name="Sieber C.M.K."/>
            <person name="Emerson J.B."/>
            <person name="Anantharaman K."/>
            <person name="Thomas B.C."/>
            <person name="Malmstrom R."/>
            <person name="Stieglmeier M."/>
            <person name="Klingl A."/>
            <person name="Woyke T."/>
            <person name="Ryan C.M."/>
            <person name="Banfield J.F."/>
        </authorList>
    </citation>
    <scope>NUCLEOTIDE SEQUENCE [LARGE SCALE GENOMIC DNA]</scope>
</reference>